<dbReference type="Pfam" id="PF00781">
    <property type="entry name" value="DAGK_cat"/>
    <property type="match status" value="1"/>
</dbReference>
<dbReference type="AlphaFoldDB" id="A0AAD9DB76"/>
<evidence type="ECO:0000259" key="2">
    <source>
        <dbReference type="PROSITE" id="PS50146"/>
    </source>
</evidence>
<dbReference type="PROSITE" id="PS50146">
    <property type="entry name" value="DAGK"/>
    <property type="match status" value="1"/>
</dbReference>
<dbReference type="EMBL" id="JATAAI010000018">
    <property type="protein sequence ID" value="KAK1739425.1"/>
    <property type="molecule type" value="Genomic_DNA"/>
</dbReference>
<dbReference type="EC" id="2.7.1.91" evidence="3"/>
<dbReference type="InterPro" id="IPR016064">
    <property type="entry name" value="NAD/diacylglycerol_kinase_sf"/>
</dbReference>
<proteinExistence type="predicted"/>
<name>A0AAD9DB76_9STRA</name>
<keyword evidence="3" id="KW-0418">Kinase</keyword>
<dbReference type="GO" id="GO:0016020">
    <property type="term" value="C:membrane"/>
    <property type="evidence" value="ECO:0007669"/>
    <property type="project" value="TreeGrafter"/>
</dbReference>
<keyword evidence="4" id="KW-1185">Reference proteome</keyword>
<feature type="region of interest" description="Disordered" evidence="1">
    <location>
        <begin position="136"/>
        <end position="168"/>
    </location>
</feature>
<gene>
    <name evidence="3" type="ORF">QTG54_009968</name>
</gene>
<dbReference type="Gene3D" id="2.60.200.40">
    <property type="match status" value="1"/>
</dbReference>
<feature type="domain" description="DAGKc" evidence="2">
    <location>
        <begin position="171"/>
        <end position="264"/>
    </location>
</feature>
<dbReference type="GO" id="GO:0008481">
    <property type="term" value="F:sphingosine kinase activity"/>
    <property type="evidence" value="ECO:0007669"/>
    <property type="project" value="UniProtKB-EC"/>
</dbReference>
<dbReference type="GO" id="GO:0046512">
    <property type="term" value="P:sphingosine biosynthetic process"/>
    <property type="evidence" value="ECO:0007669"/>
    <property type="project" value="TreeGrafter"/>
</dbReference>
<evidence type="ECO:0000313" key="3">
    <source>
        <dbReference type="EMBL" id="KAK1739425.1"/>
    </source>
</evidence>
<sequence>MANNPTWPAAAASRIRIKITNDSYCRLFYNRSTGSINLVPLTADDASAITTASHAEIYDHSQTSANVEQDPLYQSYLSQSKDDSNQIIVDSFHPDDVIGANLSGGNGPKSKSGATFVYETMVKPMLEQAGVEHDKLATNHGGHAKERMELRKSTSDDNDNNGEERGDCIDSELKDISEYDAIIAMGGDGILFEIFQGIHARSMDEAQILSKLKFGIVPCGTCNGLAKSILHWSDNAEYTPMESVFQICKGHTARLDLASYQLAKTEKTYTSFLSFSWGLIADCDLESECLRWLGALRTDIWAVYRGILFPKKYRARFSYLPLSNKTNNGSASTKIDLPKLNEPLPKDWVTIEDDFSVFWVCNTTHASYNVFTCPMSKMNDGVFHVLIVRSSVSRLRLLQMLLKLETGGHIECEGLEIISCLAYRLEPLSDNTYNDLDGELIEGGTIQARLFNTAQFFAGKVDR</sequence>
<protein>
    <submittedName>
        <fullName evidence="3">Sphingosine kinase</fullName>
        <ecNumber evidence="3">2.7.1.91</ecNumber>
    </submittedName>
</protein>
<dbReference type="Proteomes" id="UP001224775">
    <property type="component" value="Unassembled WGS sequence"/>
</dbReference>
<evidence type="ECO:0000313" key="4">
    <source>
        <dbReference type="Proteomes" id="UP001224775"/>
    </source>
</evidence>
<dbReference type="InterPro" id="IPR001206">
    <property type="entry name" value="Diacylglycerol_kinase_cat_dom"/>
</dbReference>
<dbReference type="GO" id="GO:0005737">
    <property type="term" value="C:cytoplasm"/>
    <property type="evidence" value="ECO:0007669"/>
    <property type="project" value="TreeGrafter"/>
</dbReference>
<dbReference type="PANTHER" id="PTHR12358">
    <property type="entry name" value="SPHINGOSINE KINASE"/>
    <property type="match status" value="1"/>
</dbReference>
<dbReference type="SUPFAM" id="SSF111331">
    <property type="entry name" value="NAD kinase/diacylglycerol kinase-like"/>
    <property type="match status" value="1"/>
</dbReference>
<dbReference type="Gene3D" id="3.40.50.10330">
    <property type="entry name" value="Probable inorganic polyphosphate/atp-NAD kinase, domain 1"/>
    <property type="match status" value="1"/>
</dbReference>
<comment type="caution">
    <text evidence="3">The sequence shown here is derived from an EMBL/GenBank/DDBJ whole genome shotgun (WGS) entry which is preliminary data.</text>
</comment>
<keyword evidence="3" id="KW-0808">Transferase</keyword>
<dbReference type="GO" id="GO:0005524">
    <property type="term" value="F:ATP binding"/>
    <property type="evidence" value="ECO:0007669"/>
    <property type="project" value="UniProtKB-KW"/>
</dbReference>
<organism evidence="3 4">
    <name type="scientific">Skeletonema marinoi</name>
    <dbReference type="NCBI Taxonomy" id="267567"/>
    <lineage>
        <taxon>Eukaryota</taxon>
        <taxon>Sar</taxon>
        <taxon>Stramenopiles</taxon>
        <taxon>Ochrophyta</taxon>
        <taxon>Bacillariophyta</taxon>
        <taxon>Coscinodiscophyceae</taxon>
        <taxon>Thalassiosirophycidae</taxon>
        <taxon>Thalassiosirales</taxon>
        <taxon>Skeletonemataceae</taxon>
        <taxon>Skeletonema</taxon>
        <taxon>Skeletonema marinoi-dohrnii complex</taxon>
    </lineage>
</organism>
<evidence type="ECO:0000256" key="1">
    <source>
        <dbReference type="SAM" id="MobiDB-lite"/>
    </source>
</evidence>
<feature type="compositionally biased region" description="Basic and acidic residues" evidence="1">
    <location>
        <begin position="136"/>
        <end position="155"/>
    </location>
</feature>
<dbReference type="PANTHER" id="PTHR12358:SF31">
    <property type="entry name" value="ACYLGLYCEROL KINASE, MITOCHONDRIAL"/>
    <property type="match status" value="1"/>
</dbReference>
<reference evidence="3" key="1">
    <citation type="submission" date="2023-06" db="EMBL/GenBank/DDBJ databases">
        <title>Survivors Of The Sea: Transcriptome response of Skeletonema marinoi to long-term dormancy.</title>
        <authorList>
            <person name="Pinder M.I.M."/>
            <person name="Kourtchenko O."/>
            <person name="Robertson E.K."/>
            <person name="Larsson T."/>
            <person name="Maumus F."/>
            <person name="Osuna-Cruz C.M."/>
            <person name="Vancaester E."/>
            <person name="Stenow R."/>
            <person name="Vandepoele K."/>
            <person name="Ploug H."/>
            <person name="Bruchert V."/>
            <person name="Godhe A."/>
            <person name="Topel M."/>
        </authorList>
    </citation>
    <scope>NUCLEOTIDE SEQUENCE</scope>
    <source>
        <strain evidence="3">R05AC</strain>
    </source>
</reference>
<dbReference type="InterPro" id="IPR050187">
    <property type="entry name" value="Lipid_Phosphate_FormReg"/>
</dbReference>
<dbReference type="InterPro" id="IPR017438">
    <property type="entry name" value="ATP-NAD_kinase_N"/>
</dbReference>
<accession>A0AAD9DB76</accession>